<evidence type="ECO:0000313" key="2">
    <source>
        <dbReference type="Proteomes" id="UP000233551"/>
    </source>
</evidence>
<comment type="caution">
    <text evidence="1">The sequence shown here is derived from an EMBL/GenBank/DDBJ whole genome shotgun (WGS) entry which is preliminary data.</text>
</comment>
<accession>A0A2I0JZN9</accession>
<organism evidence="1 2">
    <name type="scientific">Punica granatum</name>
    <name type="common">Pomegranate</name>
    <dbReference type="NCBI Taxonomy" id="22663"/>
    <lineage>
        <taxon>Eukaryota</taxon>
        <taxon>Viridiplantae</taxon>
        <taxon>Streptophyta</taxon>
        <taxon>Embryophyta</taxon>
        <taxon>Tracheophyta</taxon>
        <taxon>Spermatophyta</taxon>
        <taxon>Magnoliopsida</taxon>
        <taxon>eudicotyledons</taxon>
        <taxon>Gunneridae</taxon>
        <taxon>Pentapetalae</taxon>
        <taxon>rosids</taxon>
        <taxon>malvids</taxon>
        <taxon>Myrtales</taxon>
        <taxon>Lythraceae</taxon>
        <taxon>Punica</taxon>
    </lineage>
</organism>
<dbReference type="AlphaFoldDB" id="A0A2I0JZN9"/>
<dbReference type="EMBL" id="PGOL01001011">
    <property type="protein sequence ID" value="PKI61732.1"/>
    <property type="molecule type" value="Genomic_DNA"/>
</dbReference>
<reference evidence="1 2" key="1">
    <citation type="submission" date="2017-11" db="EMBL/GenBank/DDBJ databases">
        <title>De-novo sequencing of pomegranate (Punica granatum L.) genome.</title>
        <authorList>
            <person name="Akparov Z."/>
            <person name="Amiraslanov A."/>
            <person name="Hajiyeva S."/>
            <person name="Abbasov M."/>
            <person name="Kaur K."/>
            <person name="Hamwieh A."/>
            <person name="Solovyev V."/>
            <person name="Salamov A."/>
            <person name="Braich B."/>
            <person name="Kosarev P."/>
            <person name="Mahmoud A."/>
            <person name="Hajiyev E."/>
            <person name="Babayeva S."/>
            <person name="Izzatullayeva V."/>
            <person name="Mammadov A."/>
            <person name="Mammadov A."/>
            <person name="Sharifova S."/>
            <person name="Ojaghi J."/>
            <person name="Eynullazada K."/>
            <person name="Bayramov B."/>
            <person name="Abdulazimova A."/>
            <person name="Shahmuradov I."/>
        </authorList>
    </citation>
    <scope>NUCLEOTIDE SEQUENCE [LARGE SCALE GENOMIC DNA]</scope>
    <source>
        <strain evidence="2">cv. AG2017</strain>
        <tissue evidence="1">Leaf</tissue>
    </source>
</reference>
<protein>
    <submittedName>
        <fullName evidence="1">Uncharacterized protein</fullName>
    </submittedName>
</protein>
<proteinExistence type="predicted"/>
<name>A0A2I0JZN9_PUNGR</name>
<gene>
    <name evidence="1" type="ORF">CRG98_017876</name>
</gene>
<evidence type="ECO:0000313" key="1">
    <source>
        <dbReference type="EMBL" id="PKI61732.1"/>
    </source>
</evidence>
<sequence length="86" mass="9227">MTCAEGLELWGGAPTYPEWSGIRVCRSSCLLVIPVILALLVDHMDPVLGGLNARPLGVPVGNVWAYRDVPDDALAALSVVRRACRL</sequence>
<dbReference type="Proteomes" id="UP000233551">
    <property type="component" value="Unassembled WGS sequence"/>
</dbReference>
<keyword evidence="2" id="KW-1185">Reference proteome</keyword>